<feature type="transmembrane region" description="Helical" evidence="1">
    <location>
        <begin position="411"/>
        <end position="429"/>
    </location>
</feature>
<feature type="transmembrane region" description="Helical" evidence="1">
    <location>
        <begin position="64"/>
        <end position="82"/>
    </location>
</feature>
<dbReference type="EMBL" id="MFZM01000032">
    <property type="protein sequence ID" value="OGK22817.1"/>
    <property type="molecule type" value="Genomic_DNA"/>
</dbReference>
<evidence type="ECO:0000313" key="3">
    <source>
        <dbReference type="Proteomes" id="UP000177159"/>
    </source>
</evidence>
<feature type="transmembrane region" description="Helical" evidence="1">
    <location>
        <begin position="467"/>
        <end position="485"/>
    </location>
</feature>
<dbReference type="AlphaFoldDB" id="A0A1F7GUQ1"/>
<feature type="transmembrane region" description="Helical" evidence="1">
    <location>
        <begin position="387"/>
        <end position="405"/>
    </location>
</feature>
<feature type="transmembrane region" description="Helical" evidence="1">
    <location>
        <begin position="220"/>
        <end position="239"/>
    </location>
</feature>
<keyword evidence="1" id="KW-0472">Membrane</keyword>
<feature type="transmembrane region" description="Helical" evidence="1">
    <location>
        <begin position="35"/>
        <end position="57"/>
    </location>
</feature>
<accession>A0A1F7GUQ1</accession>
<proteinExistence type="predicted"/>
<dbReference type="Proteomes" id="UP000177159">
    <property type="component" value="Unassembled WGS sequence"/>
</dbReference>
<feature type="transmembrane region" description="Helical" evidence="1">
    <location>
        <begin position="275"/>
        <end position="306"/>
    </location>
</feature>
<feature type="transmembrane region" description="Helical" evidence="1">
    <location>
        <begin position="187"/>
        <end position="208"/>
    </location>
</feature>
<reference evidence="2 3" key="1">
    <citation type="journal article" date="2016" name="Nat. Commun.">
        <title>Thousands of microbial genomes shed light on interconnected biogeochemical processes in an aquifer system.</title>
        <authorList>
            <person name="Anantharaman K."/>
            <person name="Brown C.T."/>
            <person name="Hug L.A."/>
            <person name="Sharon I."/>
            <person name="Castelle C.J."/>
            <person name="Probst A.J."/>
            <person name="Thomas B.C."/>
            <person name="Singh A."/>
            <person name="Wilkins M.J."/>
            <person name="Karaoz U."/>
            <person name="Brodie E.L."/>
            <person name="Williams K.H."/>
            <person name="Hubbard S.S."/>
            <person name="Banfield J.F."/>
        </authorList>
    </citation>
    <scope>NUCLEOTIDE SEQUENCE [LARGE SCALE GENOMIC DNA]</scope>
</reference>
<feature type="transmembrane region" description="Helical" evidence="1">
    <location>
        <begin position="94"/>
        <end position="112"/>
    </location>
</feature>
<comment type="caution">
    <text evidence="2">The sequence shown here is derived from an EMBL/GenBank/DDBJ whole genome shotgun (WGS) entry which is preliminary data.</text>
</comment>
<feature type="transmembrane region" description="Helical" evidence="1">
    <location>
        <begin position="441"/>
        <end position="461"/>
    </location>
</feature>
<feature type="transmembrane region" description="Helical" evidence="1">
    <location>
        <begin position="245"/>
        <end position="263"/>
    </location>
</feature>
<sequence>MIAILLASLQIVSLLYFSGFGLTVLMFNNKLWRHAFWIMPWLGTVFIVLVAVALNLAKISMSSGSFIILFFAGILAVASMIIKRKVLVLDHADFFIGIFAAILFLFNIYPLITNAGFPTTISLGNLDPVTYSNSGDFLINNTVFEGGTFQHYKPYRWSTGDILSSGFRWGAPLLLAFLSTITGLFSYQIYSILTILYFAMTFPLVYIFTKILYPKGKKIIFFLVFITFGMNSTLTYMLYHMFLPQFIFTALFVVFMMIFYEYIRNNQTVRSAVTNTHYAVILGIILASLMTLYAEGIMFLLVPIAIYAGYQFFLKKSYFALTSLVKILLTALLVNPVSFATSIRMNFIALRGTAQNAFIGWEKIPYAAPMEMMGFYNLNFSRDIPPLLDLIIGLPIIAIWILGLIKMKERIFFMCFLLFFILVYAYYRFLIPHYYVYHKAITYSVFLYSILFSVGLSHFILQYKKRMLGWFAIVFLFMLALRSSYRTIYQLYWHTRIVDKALVSLSELNTSQTIDGPFYMPEIYLGEYDLWRRLWREHFLSGKKIVSGQNYRYEGTYLNVVQLVLAEKALMEREERKIQYTKVLWENEYYILGKIKPMPVHPDIQVK</sequence>
<evidence type="ECO:0000313" key="2">
    <source>
        <dbReference type="EMBL" id="OGK22817.1"/>
    </source>
</evidence>
<name>A0A1F7GUQ1_9BACT</name>
<evidence type="ECO:0008006" key="4">
    <source>
        <dbReference type="Google" id="ProtNLM"/>
    </source>
</evidence>
<keyword evidence="1" id="KW-0812">Transmembrane</keyword>
<feature type="transmembrane region" description="Helical" evidence="1">
    <location>
        <begin position="162"/>
        <end position="181"/>
    </location>
</feature>
<evidence type="ECO:0000256" key="1">
    <source>
        <dbReference type="SAM" id="Phobius"/>
    </source>
</evidence>
<feature type="transmembrane region" description="Helical" evidence="1">
    <location>
        <begin position="318"/>
        <end position="341"/>
    </location>
</feature>
<keyword evidence="1" id="KW-1133">Transmembrane helix</keyword>
<protein>
    <recommendedName>
        <fullName evidence="4">Glycosyltransferase RgtA/B/C/D-like domain-containing protein</fullName>
    </recommendedName>
</protein>
<organism evidence="2 3">
    <name type="scientific">Candidatus Roizmanbacteria bacterium RIFCSPHIGHO2_02_FULL_37_24</name>
    <dbReference type="NCBI Taxonomy" id="1802037"/>
    <lineage>
        <taxon>Bacteria</taxon>
        <taxon>Candidatus Roizmaniibacteriota</taxon>
    </lineage>
</organism>
<gene>
    <name evidence="2" type="ORF">A3C24_04330</name>
</gene>